<evidence type="ECO:0000313" key="3">
    <source>
        <dbReference type="Proteomes" id="UP001164929"/>
    </source>
</evidence>
<feature type="region of interest" description="Disordered" evidence="1">
    <location>
        <begin position="1"/>
        <end position="27"/>
    </location>
</feature>
<organism evidence="2 3">
    <name type="scientific">Populus alba x Populus x berolinensis</name>
    <dbReference type="NCBI Taxonomy" id="444605"/>
    <lineage>
        <taxon>Eukaryota</taxon>
        <taxon>Viridiplantae</taxon>
        <taxon>Streptophyta</taxon>
        <taxon>Embryophyta</taxon>
        <taxon>Tracheophyta</taxon>
        <taxon>Spermatophyta</taxon>
        <taxon>Magnoliopsida</taxon>
        <taxon>eudicotyledons</taxon>
        <taxon>Gunneridae</taxon>
        <taxon>Pentapetalae</taxon>
        <taxon>rosids</taxon>
        <taxon>fabids</taxon>
        <taxon>Malpighiales</taxon>
        <taxon>Salicaceae</taxon>
        <taxon>Saliceae</taxon>
        <taxon>Populus</taxon>
    </lineage>
</organism>
<dbReference type="EMBL" id="JAQIZT010000014">
    <property type="protein sequence ID" value="KAJ6972525.1"/>
    <property type="molecule type" value="Genomic_DNA"/>
</dbReference>
<feature type="compositionally biased region" description="Basic and acidic residues" evidence="1">
    <location>
        <begin position="10"/>
        <end position="27"/>
    </location>
</feature>
<reference evidence="2" key="1">
    <citation type="journal article" date="2023" name="Mol. Ecol. Resour.">
        <title>Chromosome-level genome assembly of a triploid poplar Populus alba 'Berolinensis'.</title>
        <authorList>
            <person name="Chen S."/>
            <person name="Yu Y."/>
            <person name="Wang X."/>
            <person name="Wang S."/>
            <person name="Zhang T."/>
            <person name="Zhou Y."/>
            <person name="He R."/>
            <person name="Meng N."/>
            <person name="Wang Y."/>
            <person name="Liu W."/>
            <person name="Liu Z."/>
            <person name="Liu J."/>
            <person name="Guo Q."/>
            <person name="Huang H."/>
            <person name="Sederoff R.R."/>
            <person name="Wang G."/>
            <person name="Qu G."/>
            <person name="Chen S."/>
        </authorList>
    </citation>
    <scope>NUCLEOTIDE SEQUENCE</scope>
    <source>
        <strain evidence="2">SC-2020</strain>
    </source>
</reference>
<sequence>MAIQLSDSEQAYHEAHPMTKRSSDRPVRSGYWRTIRHMNSTAKLQQELAMGMSKKFLELSLTDKMTLKQVQTPGCSYDGHWRLTWSLTSGPVGLVERQRRQLNSANYPPFLRSDKLLDEDPAVMQRCTFLAKRLELYRSAQAEIDG</sequence>
<comment type="caution">
    <text evidence="2">The sequence shown here is derived from an EMBL/GenBank/DDBJ whole genome shotgun (WGS) entry which is preliminary data.</text>
</comment>
<evidence type="ECO:0000256" key="1">
    <source>
        <dbReference type="SAM" id="MobiDB-lite"/>
    </source>
</evidence>
<accession>A0AAD6LSJ3</accession>
<gene>
    <name evidence="2" type="ORF">NC653_032960</name>
</gene>
<proteinExistence type="predicted"/>
<protein>
    <submittedName>
        <fullName evidence="2">Uncharacterized protein</fullName>
    </submittedName>
</protein>
<evidence type="ECO:0000313" key="2">
    <source>
        <dbReference type="EMBL" id="KAJ6972525.1"/>
    </source>
</evidence>
<dbReference type="AlphaFoldDB" id="A0AAD6LSJ3"/>
<dbReference type="Proteomes" id="UP001164929">
    <property type="component" value="Chromosome 14"/>
</dbReference>
<name>A0AAD6LSJ3_9ROSI</name>
<keyword evidence="3" id="KW-1185">Reference proteome</keyword>